<keyword evidence="17" id="KW-0503">Monooxygenase</keyword>
<dbReference type="GO" id="GO:0005506">
    <property type="term" value="F:iron ion binding"/>
    <property type="evidence" value="ECO:0007669"/>
    <property type="project" value="InterPro"/>
</dbReference>
<evidence type="ECO:0000256" key="1">
    <source>
        <dbReference type="ARBA" id="ARBA00001962"/>
    </source>
</evidence>
<dbReference type="PANTHER" id="PTHR21624">
    <property type="entry name" value="STEROL DESATURASE-RELATED PROTEIN"/>
    <property type="match status" value="1"/>
</dbReference>
<comment type="cofactor">
    <cofactor evidence="1">
        <name>Fe cation</name>
        <dbReference type="ChEBI" id="CHEBI:24875"/>
    </cofactor>
</comment>
<feature type="domain" description="Alkylglycerol monooxygenase C-terminal" evidence="16">
    <location>
        <begin position="253"/>
        <end position="323"/>
    </location>
</feature>
<evidence type="ECO:0000256" key="3">
    <source>
        <dbReference type="ARBA" id="ARBA00022692"/>
    </source>
</evidence>
<dbReference type="Pfam" id="PF04116">
    <property type="entry name" value="FA_hydroxylase"/>
    <property type="match status" value="1"/>
</dbReference>
<comment type="caution">
    <text evidence="17">The sequence shown here is derived from an EMBL/GenBank/DDBJ whole genome shotgun (WGS) entry which is preliminary data.</text>
</comment>
<dbReference type="GO" id="GO:0050479">
    <property type="term" value="F:glyceryl-ether monooxygenase activity"/>
    <property type="evidence" value="ECO:0007669"/>
    <property type="project" value="UniProtKB-EC"/>
</dbReference>
<dbReference type="PANTHER" id="PTHR21624:SF1">
    <property type="entry name" value="ALKYLGLYCEROL MONOOXYGENASE"/>
    <property type="match status" value="1"/>
</dbReference>
<feature type="transmembrane region" description="Helical" evidence="14">
    <location>
        <begin position="277"/>
        <end position="296"/>
    </location>
</feature>
<evidence type="ECO:0000256" key="7">
    <source>
        <dbReference type="ARBA" id="ARBA00023004"/>
    </source>
</evidence>
<dbReference type="GO" id="GO:0005789">
    <property type="term" value="C:endoplasmic reticulum membrane"/>
    <property type="evidence" value="ECO:0007669"/>
    <property type="project" value="UniProtKB-SubCell"/>
</dbReference>
<keyword evidence="18" id="KW-1185">Reference proteome</keyword>
<evidence type="ECO:0000256" key="6">
    <source>
        <dbReference type="ARBA" id="ARBA00023002"/>
    </source>
</evidence>
<evidence type="ECO:0000256" key="11">
    <source>
        <dbReference type="ARBA" id="ARBA00039026"/>
    </source>
</evidence>
<sequence length="365" mass="42033">MLKGKPVGRLNDSLTSMGHGLIYEISKLVMRGLELYGYKWLYERRVVDLDWSSPITWWVAAIGVNFIWAAHQVHHSSEDYNITTAFRQSIFQRFFAIGFYHPLALLGVPLPAILVHIQFNLLFQFWIHTELVENCGPLEWIINTPSHHRVHHGVFIVWDRMFGTFQQEKKDEKIVYGLVEQPQSFNVIWLQFYYMVAVLRKAKSMTTWGDTLRALFYGPGWFPGTPRLGDPDTFPDVKASRTKYDRYLPLWEQVYVAVHFAVALIVQQVLTIHLMTFSWVTVLGYIIFIVVTTGIIGATYDGWWWAPLMEAIRCAAYVAYARTRPVTGYPQIDAALVAYFAVSTLVWASRSLTVLNVATKTAKLE</sequence>
<keyword evidence="7" id="KW-0408">Iron</keyword>
<evidence type="ECO:0000256" key="14">
    <source>
        <dbReference type="SAM" id="Phobius"/>
    </source>
</evidence>
<accession>A0A8J5JYD2</accession>
<dbReference type="GO" id="GO:0006643">
    <property type="term" value="P:membrane lipid metabolic process"/>
    <property type="evidence" value="ECO:0007669"/>
    <property type="project" value="TreeGrafter"/>
</dbReference>
<evidence type="ECO:0000313" key="18">
    <source>
        <dbReference type="Proteomes" id="UP000747542"/>
    </source>
</evidence>
<organism evidence="17 18">
    <name type="scientific">Homarus americanus</name>
    <name type="common">American lobster</name>
    <dbReference type="NCBI Taxonomy" id="6706"/>
    <lineage>
        <taxon>Eukaryota</taxon>
        <taxon>Metazoa</taxon>
        <taxon>Ecdysozoa</taxon>
        <taxon>Arthropoda</taxon>
        <taxon>Crustacea</taxon>
        <taxon>Multicrustacea</taxon>
        <taxon>Malacostraca</taxon>
        <taxon>Eumalacostraca</taxon>
        <taxon>Eucarida</taxon>
        <taxon>Decapoda</taxon>
        <taxon>Pleocyemata</taxon>
        <taxon>Astacidea</taxon>
        <taxon>Nephropoidea</taxon>
        <taxon>Nephropidae</taxon>
        <taxon>Homarus</taxon>
    </lineage>
</organism>
<keyword evidence="4" id="KW-0256">Endoplasmic reticulum</keyword>
<evidence type="ECO:0000256" key="5">
    <source>
        <dbReference type="ARBA" id="ARBA00022989"/>
    </source>
</evidence>
<proteinExistence type="inferred from homology"/>
<dbReference type="EC" id="1.14.16.5" evidence="11"/>
<evidence type="ECO:0000256" key="4">
    <source>
        <dbReference type="ARBA" id="ARBA00022824"/>
    </source>
</evidence>
<comment type="similarity">
    <text evidence="10">Belongs to the sterol desaturase family. TMEM195 subfamily.</text>
</comment>
<keyword evidence="6" id="KW-0560">Oxidoreductase</keyword>
<evidence type="ECO:0000256" key="12">
    <source>
        <dbReference type="ARBA" id="ARBA00040992"/>
    </source>
</evidence>
<evidence type="ECO:0000313" key="17">
    <source>
        <dbReference type="EMBL" id="KAG7163829.1"/>
    </source>
</evidence>
<evidence type="ECO:0000256" key="9">
    <source>
        <dbReference type="ARBA" id="ARBA00023136"/>
    </source>
</evidence>
<dbReference type="InterPro" id="IPR006694">
    <property type="entry name" value="Fatty_acid_hydroxylase"/>
</dbReference>
<keyword evidence="8" id="KW-0443">Lipid metabolism</keyword>
<name>A0A8J5JYD2_HOMAM</name>
<dbReference type="AlphaFoldDB" id="A0A8J5JYD2"/>
<dbReference type="Pfam" id="PF24858">
    <property type="entry name" value="AGMP_C"/>
    <property type="match status" value="1"/>
</dbReference>
<reference evidence="17" key="1">
    <citation type="journal article" date="2021" name="Sci. Adv.">
        <title>The American lobster genome reveals insights on longevity, neural, and immune adaptations.</title>
        <authorList>
            <person name="Polinski J.M."/>
            <person name="Zimin A.V."/>
            <person name="Clark K.F."/>
            <person name="Kohn A.B."/>
            <person name="Sadowski N."/>
            <person name="Timp W."/>
            <person name="Ptitsyn A."/>
            <person name="Khanna P."/>
            <person name="Romanova D.Y."/>
            <person name="Williams P."/>
            <person name="Greenwood S.J."/>
            <person name="Moroz L.L."/>
            <person name="Walt D.R."/>
            <person name="Bodnar A.G."/>
        </authorList>
    </citation>
    <scope>NUCLEOTIDE SEQUENCE</scope>
    <source>
        <strain evidence="17">GMGI-L3</strain>
    </source>
</reference>
<dbReference type="InterPro" id="IPR051689">
    <property type="entry name" value="Sterol_desaturase/TMEM195"/>
</dbReference>
<keyword evidence="5 14" id="KW-1133">Transmembrane helix</keyword>
<dbReference type="InterPro" id="IPR056853">
    <property type="entry name" value="AGMP_C"/>
</dbReference>
<keyword evidence="3 14" id="KW-0812">Transmembrane</keyword>
<evidence type="ECO:0000259" key="15">
    <source>
        <dbReference type="Pfam" id="PF04116"/>
    </source>
</evidence>
<dbReference type="Proteomes" id="UP000747542">
    <property type="component" value="Unassembled WGS sequence"/>
</dbReference>
<feature type="transmembrane region" description="Helical" evidence="14">
    <location>
        <begin position="332"/>
        <end position="349"/>
    </location>
</feature>
<evidence type="ECO:0000256" key="8">
    <source>
        <dbReference type="ARBA" id="ARBA00023098"/>
    </source>
</evidence>
<evidence type="ECO:0000259" key="16">
    <source>
        <dbReference type="Pfam" id="PF24858"/>
    </source>
</evidence>
<comment type="catalytic activity">
    <reaction evidence="13">
        <text>1-O-(1,2-saturated-alkyl)-sn-glycerol + (6R)-L-erythro-5,6,7,8-tetrahydrobiopterin + O2 = a 1-(1-hydroxyalkyl)-sn-glycerol + (6R)-L-erythro-6,7-dihydrobiopterin + H2O</text>
        <dbReference type="Rhea" id="RHEA:36255"/>
        <dbReference type="ChEBI" id="CHEBI:15377"/>
        <dbReference type="ChEBI" id="CHEBI:15379"/>
        <dbReference type="ChEBI" id="CHEBI:43120"/>
        <dbReference type="ChEBI" id="CHEBI:59560"/>
        <dbReference type="ChEBI" id="CHEBI:73418"/>
        <dbReference type="ChEBI" id="CHEBI:83957"/>
        <dbReference type="EC" id="1.14.16.5"/>
    </reaction>
</comment>
<dbReference type="GO" id="GO:0008610">
    <property type="term" value="P:lipid biosynthetic process"/>
    <property type="evidence" value="ECO:0007669"/>
    <property type="project" value="InterPro"/>
</dbReference>
<gene>
    <name evidence="17" type="primary">Agmo-L4</name>
    <name evidence="17" type="ORF">Hamer_G019097</name>
</gene>
<evidence type="ECO:0000256" key="13">
    <source>
        <dbReference type="ARBA" id="ARBA00047556"/>
    </source>
</evidence>
<feature type="transmembrane region" description="Helical" evidence="14">
    <location>
        <begin position="253"/>
        <end position="270"/>
    </location>
</feature>
<protein>
    <recommendedName>
        <fullName evidence="12">Alkylglycerol monooxygenase</fullName>
        <ecNumber evidence="11">1.14.16.5</ecNumber>
    </recommendedName>
</protein>
<keyword evidence="9 14" id="KW-0472">Membrane</keyword>
<comment type="subcellular location">
    <subcellularLocation>
        <location evidence="2">Endoplasmic reticulum membrane</location>
        <topology evidence="2">Multi-pass membrane protein</topology>
    </subcellularLocation>
</comment>
<feature type="domain" description="Fatty acid hydroxylase" evidence="15">
    <location>
        <begin position="65"/>
        <end position="164"/>
    </location>
</feature>
<feature type="transmembrane region" description="Helical" evidence="14">
    <location>
        <begin position="94"/>
        <end position="117"/>
    </location>
</feature>
<evidence type="ECO:0000256" key="2">
    <source>
        <dbReference type="ARBA" id="ARBA00004477"/>
    </source>
</evidence>
<dbReference type="EMBL" id="JAHLQT010026149">
    <property type="protein sequence ID" value="KAG7163829.1"/>
    <property type="molecule type" value="Genomic_DNA"/>
</dbReference>
<evidence type="ECO:0000256" key="10">
    <source>
        <dbReference type="ARBA" id="ARBA00038190"/>
    </source>
</evidence>